<dbReference type="Proteomes" id="UP000749646">
    <property type="component" value="Unassembled WGS sequence"/>
</dbReference>
<feature type="non-terminal residue" evidence="1">
    <location>
        <position position="118"/>
    </location>
</feature>
<organism evidence="1 2">
    <name type="scientific">Modicella reniformis</name>
    <dbReference type="NCBI Taxonomy" id="1440133"/>
    <lineage>
        <taxon>Eukaryota</taxon>
        <taxon>Fungi</taxon>
        <taxon>Fungi incertae sedis</taxon>
        <taxon>Mucoromycota</taxon>
        <taxon>Mortierellomycotina</taxon>
        <taxon>Mortierellomycetes</taxon>
        <taxon>Mortierellales</taxon>
        <taxon>Mortierellaceae</taxon>
        <taxon>Modicella</taxon>
    </lineage>
</organism>
<reference evidence="1" key="1">
    <citation type="journal article" date="2020" name="Fungal Divers.">
        <title>Resolving the Mortierellaceae phylogeny through synthesis of multi-gene phylogenetics and phylogenomics.</title>
        <authorList>
            <person name="Vandepol N."/>
            <person name="Liber J."/>
            <person name="Desiro A."/>
            <person name="Na H."/>
            <person name="Kennedy M."/>
            <person name="Barry K."/>
            <person name="Grigoriev I.V."/>
            <person name="Miller A.N."/>
            <person name="O'Donnell K."/>
            <person name="Stajich J.E."/>
            <person name="Bonito G."/>
        </authorList>
    </citation>
    <scope>NUCLEOTIDE SEQUENCE</scope>
    <source>
        <strain evidence="1">MES-2147</strain>
    </source>
</reference>
<sequence>STEGTVSKGKHKSDGEKLRHFFSLEQDEFLTKKMLDPTVSNIILQGSRERGQAVPSKRKIYQEIATEFNERFNVSVGALKIKNKVAHMRKLWHEADEIVAVAGYERHKGNSKRHCRIL</sequence>
<comment type="caution">
    <text evidence="1">The sequence shown here is derived from an EMBL/GenBank/DDBJ whole genome shotgun (WGS) entry which is preliminary data.</text>
</comment>
<gene>
    <name evidence="1" type="ORF">BGZ65_009970</name>
</gene>
<evidence type="ECO:0000313" key="2">
    <source>
        <dbReference type="Proteomes" id="UP000749646"/>
    </source>
</evidence>
<name>A0A9P6JG25_9FUNG</name>
<proteinExistence type="predicted"/>
<dbReference type="OrthoDB" id="2449726at2759"/>
<evidence type="ECO:0000313" key="1">
    <source>
        <dbReference type="EMBL" id="KAF9972175.1"/>
    </source>
</evidence>
<feature type="non-terminal residue" evidence="1">
    <location>
        <position position="1"/>
    </location>
</feature>
<protein>
    <submittedName>
        <fullName evidence="1">Uncharacterized protein</fullName>
    </submittedName>
</protein>
<keyword evidence="2" id="KW-1185">Reference proteome</keyword>
<accession>A0A9P6JG25</accession>
<dbReference type="EMBL" id="JAAAHW010004700">
    <property type="protein sequence ID" value="KAF9972175.1"/>
    <property type="molecule type" value="Genomic_DNA"/>
</dbReference>
<dbReference type="AlphaFoldDB" id="A0A9P6JG25"/>